<gene>
    <name evidence="2" type="ORF">VHP8226_01035</name>
</gene>
<sequence length="152" mass="16416">MKKQNGFTLIELVIVIVILGVLSATVAPKFLGIHSGARESVLKGAVGAIKGADGIVYGKSVIAGRENLERSEIKSGKNIIEAAFGHIFNTKINLKNAVNFDGVDVTELVNSMGDDYTVISFGKWKDTNTCHVKIYQDLETGELEFELVNEGC</sequence>
<feature type="transmembrane region" description="Helical" evidence="1">
    <location>
        <begin position="12"/>
        <end position="31"/>
    </location>
</feature>
<keyword evidence="1" id="KW-0812">Transmembrane</keyword>
<dbReference type="Pfam" id="PF07963">
    <property type="entry name" value="N_methyl"/>
    <property type="match status" value="1"/>
</dbReference>
<comment type="caution">
    <text evidence="2">The sequence shown here is derived from an EMBL/GenBank/DDBJ whole genome shotgun (WGS) entry which is preliminary data.</text>
</comment>
<keyword evidence="1" id="KW-0472">Membrane</keyword>
<evidence type="ECO:0000256" key="1">
    <source>
        <dbReference type="SAM" id="Phobius"/>
    </source>
</evidence>
<dbReference type="Proteomes" id="UP000838160">
    <property type="component" value="Unassembled WGS sequence"/>
</dbReference>
<dbReference type="Gene3D" id="3.30.700.10">
    <property type="entry name" value="Glycoprotein, Type 4 Pilin"/>
    <property type="match status" value="1"/>
</dbReference>
<keyword evidence="3" id="KW-1185">Reference proteome</keyword>
<dbReference type="SUPFAM" id="SSF54523">
    <property type="entry name" value="Pili subunits"/>
    <property type="match status" value="1"/>
</dbReference>
<reference evidence="2" key="1">
    <citation type="submission" date="2021-12" db="EMBL/GenBank/DDBJ databases">
        <authorList>
            <person name="Rodrigo-Torres L."/>
            <person name="Arahal R. D."/>
            <person name="Lucena T."/>
        </authorList>
    </citation>
    <scope>NUCLEOTIDE SEQUENCE</scope>
    <source>
        <strain evidence="2">CECT 8226</strain>
    </source>
</reference>
<protein>
    <recommendedName>
        <fullName evidence="4">MSHA biogenesis protein MshA</fullName>
    </recommendedName>
</protein>
<evidence type="ECO:0008006" key="4">
    <source>
        <dbReference type="Google" id="ProtNLM"/>
    </source>
</evidence>
<evidence type="ECO:0000313" key="2">
    <source>
        <dbReference type="EMBL" id="CAH0525510.1"/>
    </source>
</evidence>
<dbReference type="RefSeq" id="WP_290369122.1">
    <property type="nucleotide sequence ID" value="NZ_CAKLCM010000002.1"/>
</dbReference>
<proteinExistence type="predicted"/>
<organism evidence="2 3">
    <name type="scientific">Vibrio hippocampi</name>
    <dbReference type="NCBI Taxonomy" id="654686"/>
    <lineage>
        <taxon>Bacteria</taxon>
        <taxon>Pseudomonadati</taxon>
        <taxon>Pseudomonadota</taxon>
        <taxon>Gammaproteobacteria</taxon>
        <taxon>Vibrionales</taxon>
        <taxon>Vibrionaceae</taxon>
        <taxon>Vibrio</taxon>
    </lineage>
</organism>
<evidence type="ECO:0000313" key="3">
    <source>
        <dbReference type="Proteomes" id="UP000838160"/>
    </source>
</evidence>
<dbReference type="EMBL" id="CAKLCM010000002">
    <property type="protein sequence ID" value="CAH0525510.1"/>
    <property type="molecule type" value="Genomic_DNA"/>
</dbReference>
<name>A0ABN8DIA0_9VIBR</name>
<dbReference type="InterPro" id="IPR012902">
    <property type="entry name" value="N_methyl_site"/>
</dbReference>
<keyword evidence="1" id="KW-1133">Transmembrane helix</keyword>
<dbReference type="NCBIfam" id="TIGR02532">
    <property type="entry name" value="IV_pilin_GFxxxE"/>
    <property type="match status" value="1"/>
</dbReference>
<accession>A0ABN8DIA0</accession>
<dbReference type="InterPro" id="IPR045584">
    <property type="entry name" value="Pilin-like"/>
</dbReference>